<keyword evidence="6" id="KW-1185">Reference proteome</keyword>
<comment type="caution">
    <text evidence="5">The sequence shown here is derived from an EMBL/GenBank/DDBJ whole genome shotgun (WGS) entry which is preliminary data.</text>
</comment>
<reference evidence="5 6" key="1">
    <citation type="submission" date="2018-08" db="EMBL/GenBank/DDBJ databases">
        <title>Genomic Encyclopedia of Type Strains, Phase IV (KMG-IV): sequencing the most valuable type-strain genomes for metagenomic binning, comparative biology and taxonomic classification.</title>
        <authorList>
            <person name="Goeker M."/>
        </authorList>
    </citation>
    <scope>NUCLEOTIDE SEQUENCE [LARGE SCALE GENOMIC DNA]</scope>
    <source>
        <strain evidence="5 6">DSM 23923</strain>
    </source>
</reference>
<dbReference type="Proteomes" id="UP000256388">
    <property type="component" value="Unassembled WGS sequence"/>
</dbReference>
<proteinExistence type="predicted"/>
<dbReference type="Pfam" id="PF13623">
    <property type="entry name" value="SurA_N_2"/>
    <property type="match status" value="1"/>
</dbReference>
<dbReference type="Pfam" id="PF13616">
    <property type="entry name" value="Rotamase_3"/>
    <property type="match status" value="1"/>
</dbReference>
<organism evidence="5 6">
    <name type="scientific">Pelolinea submarina</name>
    <dbReference type="NCBI Taxonomy" id="913107"/>
    <lineage>
        <taxon>Bacteria</taxon>
        <taxon>Bacillati</taxon>
        <taxon>Chloroflexota</taxon>
        <taxon>Anaerolineae</taxon>
        <taxon>Anaerolineales</taxon>
        <taxon>Anaerolineaceae</taxon>
        <taxon>Pelolinea</taxon>
    </lineage>
</organism>
<feature type="compositionally biased region" description="Acidic residues" evidence="2">
    <location>
        <begin position="231"/>
        <end position="242"/>
    </location>
</feature>
<keyword evidence="3" id="KW-0472">Membrane</keyword>
<dbReference type="PANTHER" id="PTHR47245">
    <property type="entry name" value="PEPTIDYLPROLYL ISOMERASE"/>
    <property type="match status" value="1"/>
</dbReference>
<dbReference type="Gene3D" id="1.10.4030.10">
    <property type="entry name" value="Porin chaperone SurA, peptide-binding domain"/>
    <property type="match status" value="1"/>
</dbReference>
<dbReference type="InterPro" id="IPR046357">
    <property type="entry name" value="PPIase_dom_sf"/>
</dbReference>
<dbReference type="PROSITE" id="PS50198">
    <property type="entry name" value="PPIC_PPIASE_2"/>
    <property type="match status" value="1"/>
</dbReference>
<evidence type="ECO:0000313" key="5">
    <source>
        <dbReference type="EMBL" id="REG11018.1"/>
    </source>
</evidence>
<protein>
    <submittedName>
        <fullName evidence="5">Parvulin-like peptidyl-prolyl isomerase</fullName>
    </submittedName>
</protein>
<dbReference type="InterPro" id="IPR027304">
    <property type="entry name" value="Trigger_fact/SurA_dom_sf"/>
</dbReference>
<accession>A0A347ZSX6</accession>
<dbReference type="Gene3D" id="3.10.50.40">
    <property type="match status" value="1"/>
</dbReference>
<evidence type="ECO:0000256" key="1">
    <source>
        <dbReference type="PROSITE-ProRule" id="PRU00278"/>
    </source>
</evidence>
<feature type="region of interest" description="Disordered" evidence="2">
    <location>
        <begin position="227"/>
        <end position="262"/>
    </location>
</feature>
<name>A0A347ZSX6_9CHLR</name>
<dbReference type="GO" id="GO:0003755">
    <property type="term" value="F:peptidyl-prolyl cis-trans isomerase activity"/>
    <property type="evidence" value="ECO:0007669"/>
    <property type="project" value="UniProtKB-KW"/>
</dbReference>
<dbReference type="InterPro" id="IPR000297">
    <property type="entry name" value="PPIase_PpiC"/>
</dbReference>
<sequence length="460" mass="51821">MSSTKKEEQAPKRPSIHSAREKKQNRIIIIGFIITAALIVGMVGYALLYDKVFKNHIAVAKVDHTRIDNDYFVNRVRLERNAYIQQYSILYAQYQMFGDSAEYQQYFLSQMQQVQSTLADYESFGETVLNSMVDDQVIAIEAKKMGIEVSDADVDELLMELFNYYPSGTPTPEPTTTPWNTPTVSEAEQALLGYTPTPVLEATEEVVPTEVVATETEEAVEATEAVAESAETADVEAAEETPEATATPAEVAAEETAEPTATPYTEELYQESYNEYITSLESVNVSEEYLRQYVYHYLLDQKVQKQIYSELPVVQEQVWARHILVETEDEAKDVLARLDAGEDWNALAAELSLDTSNNTTGGDLGWFPRGYMVEPFEEAAFALEVGKTSEPVETDYGWHIIQVVGHEDRALSADDYNYAQQLHYQNWLDEAKADKTIKINDVWKDIVPQDPSISADMLVN</sequence>
<keyword evidence="3" id="KW-1133">Transmembrane helix</keyword>
<dbReference type="InterPro" id="IPR050245">
    <property type="entry name" value="PrsA_foldase"/>
</dbReference>
<keyword evidence="1" id="KW-0697">Rotamase</keyword>
<evidence type="ECO:0000256" key="3">
    <source>
        <dbReference type="SAM" id="Phobius"/>
    </source>
</evidence>
<dbReference type="OrthoDB" id="14196at2"/>
<dbReference type="PANTHER" id="PTHR47245:SF2">
    <property type="entry name" value="PEPTIDYL-PROLYL CIS-TRANS ISOMERASE HP_0175-RELATED"/>
    <property type="match status" value="1"/>
</dbReference>
<evidence type="ECO:0000256" key="2">
    <source>
        <dbReference type="SAM" id="MobiDB-lite"/>
    </source>
</evidence>
<keyword evidence="1 5" id="KW-0413">Isomerase</keyword>
<feature type="domain" description="PpiC" evidence="4">
    <location>
        <begin position="315"/>
        <end position="405"/>
    </location>
</feature>
<dbReference type="SUPFAM" id="SSF109998">
    <property type="entry name" value="Triger factor/SurA peptide-binding domain-like"/>
    <property type="match status" value="1"/>
</dbReference>
<keyword evidence="3" id="KW-0812">Transmembrane</keyword>
<dbReference type="AlphaFoldDB" id="A0A347ZSX6"/>
<feature type="transmembrane region" description="Helical" evidence="3">
    <location>
        <begin position="27"/>
        <end position="48"/>
    </location>
</feature>
<dbReference type="SUPFAM" id="SSF54534">
    <property type="entry name" value="FKBP-like"/>
    <property type="match status" value="1"/>
</dbReference>
<evidence type="ECO:0000259" key="4">
    <source>
        <dbReference type="PROSITE" id="PS50198"/>
    </source>
</evidence>
<gene>
    <name evidence="5" type="ORF">DFR64_0890</name>
</gene>
<dbReference type="EMBL" id="QUMS01000001">
    <property type="protein sequence ID" value="REG11018.1"/>
    <property type="molecule type" value="Genomic_DNA"/>
</dbReference>
<evidence type="ECO:0000313" key="6">
    <source>
        <dbReference type="Proteomes" id="UP000256388"/>
    </source>
</evidence>
<dbReference type="RefSeq" id="WP_116224167.1">
    <property type="nucleotide sequence ID" value="NZ_AP018437.1"/>
</dbReference>